<evidence type="ECO:0000313" key="2">
    <source>
        <dbReference type="Proteomes" id="UP000467841"/>
    </source>
</evidence>
<dbReference type="InterPro" id="IPR036265">
    <property type="entry name" value="HIT-like_sf"/>
</dbReference>
<proteinExistence type="predicted"/>
<dbReference type="Gene3D" id="3.30.428.10">
    <property type="entry name" value="HIT-like"/>
    <property type="match status" value="1"/>
</dbReference>
<protein>
    <submittedName>
        <fullName evidence="1">Uncharacterized protein</fullName>
    </submittedName>
</protein>
<gene>
    <name evidence="1" type="ORF">MERR_LOCUS25921</name>
</gene>
<dbReference type="Proteomes" id="UP000467841">
    <property type="component" value="Unassembled WGS sequence"/>
</dbReference>
<dbReference type="SUPFAM" id="SSF54197">
    <property type="entry name" value="HIT-like"/>
    <property type="match status" value="1"/>
</dbReference>
<reference evidence="1" key="1">
    <citation type="submission" date="2020-01" db="EMBL/GenBank/DDBJ databases">
        <authorList>
            <person name="Mishra B."/>
        </authorList>
    </citation>
    <scope>NUCLEOTIDE SEQUENCE [LARGE SCALE GENOMIC DNA]</scope>
</reference>
<dbReference type="EMBL" id="CACVBM020001196">
    <property type="protein sequence ID" value="CAA7038686.1"/>
    <property type="molecule type" value="Genomic_DNA"/>
</dbReference>
<name>A0A6D2JG44_9BRAS</name>
<dbReference type="PANTHER" id="PTHR42763">
    <property type="entry name" value="ADP-GLUCOSE PHOSPHORYLASE"/>
    <property type="match status" value="1"/>
</dbReference>
<accession>A0A6D2JG44</accession>
<sequence>MQPSDAASTKPLLVCNHSGFPVGCLSVDWRSVSSLHRWRFSSFQTDIASILPTSPLPVRLRFRLSHRQLQPHGDLIRRWRVIWGRDERRRCLETQSKQPETCRSRTIAGFGFHDVVIESPLQSIQLSDLDPVGIGDVLIAYRKRLAGFEAEGGSGFIWCMLDGRVSVGSALDPFTSNGPHPPVTIISFTALS</sequence>
<evidence type="ECO:0000313" key="1">
    <source>
        <dbReference type="EMBL" id="CAA7038686.1"/>
    </source>
</evidence>
<dbReference type="InterPro" id="IPR053177">
    <property type="entry name" value="ADP-glucose_phosphorylase"/>
</dbReference>
<keyword evidence="2" id="KW-1185">Reference proteome</keyword>
<comment type="caution">
    <text evidence="1">The sequence shown here is derived from an EMBL/GenBank/DDBJ whole genome shotgun (WGS) entry which is preliminary data.</text>
</comment>
<organism evidence="1 2">
    <name type="scientific">Microthlaspi erraticum</name>
    <dbReference type="NCBI Taxonomy" id="1685480"/>
    <lineage>
        <taxon>Eukaryota</taxon>
        <taxon>Viridiplantae</taxon>
        <taxon>Streptophyta</taxon>
        <taxon>Embryophyta</taxon>
        <taxon>Tracheophyta</taxon>
        <taxon>Spermatophyta</taxon>
        <taxon>Magnoliopsida</taxon>
        <taxon>eudicotyledons</taxon>
        <taxon>Gunneridae</taxon>
        <taxon>Pentapetalae</taxon>
        <taxon>rosids</taxon>
        <taxon>malvids</taxon>
        <taxon>Brassicales</taxon>
        <taxon>Brassicaceae</taxon>
        <taxon>Coluteocarpeae</taxon>
        <taxon>Microthlaspi</taxon>
    </lineage>
</organism>
<dbReference type="AlphaFoldDB" id="A0A6D2JG44"/>
<dbReference type="OrthoDB" id="10603332at2759"/>
<dbReference type="PANTHER" id="PTHR42763:SF2">
    <property type="entry name" value="ADP-GLUCOSE PHOSPHORYLASE"/>
    <property type="match status" value="1"/>
</dbReference>